<accession>W7BNQ6</accession>
<dbReference type="STRING" id="1265819.PGRAN_13848"/>
<evidence type="ECO:0000313" key="2">
    <source>
        <dbReference type="Proteomes" id="UP000019253"/>
    </source>
</evidence>
<name>W7BNQ6_9LIST</name>
<proteinExistence type="predicted"/>
<sequence length="140" mass="16131">MLVRLFYTLISYLKRSNTNESNIIELVMKTGYDLSEKIVLLVNISGRRDTEEAQKKEYESKIKECLDEFDGSITAYEQPIVLITKALEYTDGNRYSSIMDSLLKMPKKELAAFLTSEFKKSITQTIKSLTDAKQEKVKKI</sequence>
<dbReference type="EMBL" id="AODD01000026">
    <property type="protein sequence ID" value="EUJ21683.1"/>
    <property type="molecule type" value="Genomic_DNA"/>
</dbReference>
<keyword evidence="2" id="KW-1185">Reference proteome</keyword>
<dbReference type="PATRIC" id="fig|1265819.5.peg.2769"/>
<gene>
    <name evidence="1" type="ORF">PGRAN_13848</name>
</gene>
<comment type="caution">
    <text evidence="1">The sequence shown here is derived from an EMBL/GenBank/DDBJ whole genome shotgun (WGS) entry which is preliminary data.</text>
</comment>
<evidence type="ECO:0000313" key="1">
    <source>
        <dbReference type="EMBL" id="EUJ21683.1"/>
    </source>
</evidence>
<reference evidence="1 2" key="1">
    <citation type="journal article" date="2014" name="Int. J. Syst. Evol. Microbiol.">
        <title>Listeria floridensis sp. nov., Listeria aquatica sp. nov., Listeria cornellensis sp. nov., Listeria riparia sp. nov. and Listeria grandensis sp. nov., from agricultural and natural environments.</title>
        <authorList>
            <person name="den Bakker H.C."/>
            <person name="Warchocki S."/>
            <person name="Wright E.M."/>
            <person name="Allred A.F."/>
            <person name="Ahlstrom C."/>
            <person name="Manuel C.S."/>
            <person name="Stasiewicz M.J."/>
            <person name="Burrell A."/>
            <person name="Roof S."/>
            <person name="Strawn L."/>
            <person name="Fortes E.D."/>
            <person name="Nightingale K.K."/>
            <person name="Kephart D."/>
            <person name="Wiedmann M."/>
        </authorList>
    </citation>
    <scope>NUCLEOTIDE SEQUENCE [LARGE SCALE GENOMIC DNA]</scope>
    <source>
        <strain evidence="2">FSL F6-971</strain>
    </source>
</reference>
<dbReference type="Proteomes" id="UP000019253">
    <property type="component" value="Unassembled WGS sequence"/>
</dbReference>
<dbReference type="AlphaFoldDB" id="W7BNQ6"/>
<organism evidence="1 2">
    <name type="scientific">Listeria grandensis FSL F6-0971</name>
    <dbReference type="NCBI Taxonomy" id="1265819"/>
    <lineage>
        <taxon>Bacteria</taxon>
        <taxon>Bacillati</taxon>
        <taxon>Bacillota</taxon>
        <taxon>Bacilli</taxon>
        <taxon>Bacillales</taxon>
        <taxon>Listeriaceae</taxon>
        <taxon>Listeria</taxon>
    </lineage>
</organism>
<protein>
    <submittedName>
        <fullName evidence="1">Uncharacterized protein</fullName>
    </submittedName>
</protein>